<comment type="caution">
    <text evidence="4">The sequence shown here is derived from an EMBL/GenBank/DDBJ whole genome shotgun (WGS) entry which is preliminary data.</text>
</comment>
<proteinExistence type="predicted"/>
<evidence type="ECO:0000313" key="5">
    <source>
        <dbReference type="Proteomes" id="UP000823749"/>
    </source>
</evidence>
<feature type="signal peptide" evidence="2">
    <location>
        <begin position="1"/>
        <end position="21"/>
    </location>
</feature>
<dbReference type="Proteomes" id="UP000823749">
    <property type="component" value="Chromosome 12"/>
</dbReference>
<dbReference type="EMBL" id="JACTNZ010000012">
    <property type="protein sequence ID" value="KAG5520491.1"/>
    <property type="molecule type" value="Genomic_DNA"/>
</dbReference>
<evidence type="ECO:0000313" key="4">
    <source>
        <dbReference type="EMBL" id="KAG5520491.1"/>
    </source>
</evidence>
<evidence type="ECO:0000259" key="3">
    <source>
        <dbReference type="Pfam" id="PF09335"/>
    </source>
</evidence>
<sequence length="293" mass="31634">MGKGSLTAVAVLAIIGALIAAASKQREWDKEAALEWSRQMSDRLGIWAIPAYVGLHTLTLALCLPYAVFFEAGASLLFGFFPAVLCVFSAKLLGASLSFWIGRFVFRSSSSAMEWAHRNKYFHVLSKGVEQDGWRFVLLARFSPIPSYIINYALAATGVGFIVDFLLPTVIGCLPMILQNTAIGSLAGAAVASASGSKKSKVWSYLFPLLGILSSILISLRVKKYASSISVALASPSEDMKECNSTVDPSKMLSKGNSIGLERVENSLKWIDDGIYCLSGDPISVRYLFPVLG</sequence>
<gene>
    <name evidence="4" type="ORF">RHGRI_033168</name>
</gene>
<reference evidence="4" key="1">
    <citation type="submission" date="2020-08" db="EMBL/GenBank/DDBJ databases">
        <title>Plant Genome Project.</title>
        <authorList>
            <person name="Zhang R.-G."/>
        </authorList>
    </citation>
    <scope>NUCLEOTIDE SEQUENCE</scope>
    <source>
        <strain evidence="4">WSP0</strain>
        <tissue evidence="4">Leaf</tissue>
    </source>
</reference>
<keyword evidence="2" id="KW-0732">Signal</keyword>
<feature type="transmembrane region" description="Helical" evidence="1">
    <location>
        <begin position="202"/>
        <end position="220"/>
    </location>
</feature>
<dbReference type="PANTHER" id="PTHR47699:SF1">
    <property type="entry name" value="SNARE ASSOCIATED GOLGI PROTEIN FAMILY"/>
    <property type="match status" value="1"/>
</dbReference>
<evidence type="ECO:0000256" key="2">
    <source>
        <dbReference type="SAM" id="SignalP"/>
    </source>
</evidence>
<accession>A0AAV6HW56</accession>
<feature type="transmembrane region" description="Helical" evidence="1">
    <location>
        <begin position="76"/>
        <end position="101"/>
    </location>
</feature>
<feature type="transmembrane region" description="Helical" evidence="1">
    <location>
        <begin position="44"/>
        <end position="69"/>
    </location>
</feature>
<keyword evidence="1" id="KW-1133">Transmembrane helix</keyword>
<dbReference type="Pfam" id="PF09335">
    <property type="entry name" value="VTT_dom"/>
    <property type="match status" value="1"/>
</dbReference>
<feature type="domain" description="VTT" evidence="3">
    <location>
        <begin position="65"/>
        <end position="185"/>
    </location>
</feature>
<feature type="transmembrane region" description="Helical" evidence="1">
    <location>
        <begin position="149"/>
        <end position="170"/>
    </location>
</feature>
<evidence type="ECO:0000256" key="1">
    <source>
        <dbReference type="SAM" id="Phobius"/>
    </source>
</evidence>
<protein>
    <recommendedName>
        <fullName evidence="3">VTT domain-containing protein</fullName>
    </recommendedName>
</protein>
<dbReference type="AlphaFoldDB" id="A0AAV6HW56"/>
<dbReference type="InterPro" id="IPR032816">
    <property type="entry name" value="VTT_dom"/>
</dbReference>
<dbReference type="PANTHER" id="PTHR47699">
    <property type="entry name" value="SNARE ASSOCIATED GOLGI PROTEIN FAMILY"/>
    <property type="match status" value="1"/>
</dbReference>
<organism evidence="4 5">
    <name type="scientific">Rhododendron griersonianum</name>
    <dbReference type="NCBI Taxonomy" id="479676"/>
    <lineage>
        <taxon>Eukaryota</taxon>
        <taxon>Viridiplantae</taxon>
        <taxon>Streptophyta</taxon>
        <taxon>Embryophyta</taxon>
        <taxon>Tracheophyta</taxon>
        <taxon>Spermatophyta</taxon>
        <taxon>Magnoliopsida</taxon>
        <taxon>eudicotyledons</taxon>
        <taxon>Gunneridae</taxon>
        <taxon>Pentapetalae</taxon>
        <taxon>asterids</taxon>
        <taxon>Ericales</taxon>
        <taxon>Ericaceae</taxon>
        <taxon>Ericoideae</taxon>
        <taxon>Rhodoreae</taxon>
        <taxon>Rhododendron</taxon>
    </lineage>
</organism>
<dbReference type="GO" id="GO:0016020">
    <property type="term" value="C:membrane"/>
    <property type="evidence" value="ECO:0007669"/>
    <property type="project" value="TreeGrafter"/>
</dbReference>
<keyword evidence="1" id="KW-0472">Membrane</keyword>
<keyword evidence="5" id="KW-1185">Reference proteome</keyword>
<name>A0AAV6HW56_9ERIC</name>
<feature type="chain" id="PRO_5043540531" description="VTT domain-containing protein" evidence="2">
    <location>
        <begin position="22"/>
        <end position="293"/>
    </location>
</feature>
<keyword evidence="1" id="KW-0812">Transmembrane</keyword>